<comment type="similarity">
    <text evidence="3">Belongs to the TADA1 family.</text>
</comment>
<protein>
    <recommendedName>
        <fullName evidence="4">Transcriptional adapter 1</fullName>
    </recommendedName>
    <alternativeName>
        <fullName evidence="8">Transcriptional adapter 1-like protein</fullName>
    </alternativeName>
</protein>
<evidence type="ECO:0000256" key="2">
    <source>
        <dbReference type="ARBA" id="ARBA00004123"/>
    </source>
</evidence>
<dbReference type="Proteomes" id="UP001642483">
    <property type="component" value="Unassembled WGS sequence"/>
</dbReference>
<evidence type="ECO:0000313" key="10">
    <source>
        <dbReference type="Proteomes" id="UP001642483"/>
    </source>
</evidence>
<keyword evidence="10" id="KW-1185">Reference proteome</keyword>
<keyword evidence="6" id="KW-0804">Transcription</keyword>
<name>A0ABP0F8X5_CLALP</name>
<evidence type="ECO:0000256" key="6">
    <source>
        <dbReference type="ARBA" id="ARBA00023163"/>
    </source>
</evidence>
<comment type="subcellular location">
    <subcellularLocation>
        <location evidence="2">Nucleus</location>
    </subcellularLocation>
</comment>
<keyword evidence="5" id="KW-0805">Transcription regulation</keyword>
<proteinExistence type="inferred from homology"/>
<gene>
    <name evidence="9" type="ORF">CVLEPA_LOCUS4837</name>
</gene>
<organism evidence="9 10">
    <name type="scientific">Clavelina lepadiformis</name>
    <name type="common">Light-bulb sea squirt</name>
    <name type="synonym">Ascidia lepadiformis</name>
    <dbReference type="NCBI Taxonomy" id="159417"/>
    <lineage>
        <taxon>Eukaryota</taxon>
        <taxon>Metazoa</taxon>
        <taxon>Chordata</taxon>
        <taxon>Tunicata</taxon>
        <taxon>Ascidiacea</taxon>
        <taxon>Aplousobranchia</taxon>
        <taxon>Clavelinidae</taxon>
        <taxon>Clavelina</taxon>
    </lineage>
</organism>
<evidence type="ECO:0000313" key="9">
    <source>
        <dbReference type="EMBL" id="CAK8675238.1"/>
    </source>
</evidence>
<reference evidence="9 10" key="1">
    <citation type="submission" date="2024-02" db="EMBL/GenBank/DDBJ databases">
        <authorList>
            <person name="Daric V."/>
            <person name="Darras S."/>
        </authorList>
    </citation>
    <scope>NUCLEOTIDE SEQUENCE [LARGE SCALE GENOMIC DNA]</scope>
</reference>
<evidence type="ECO:0000256" key="4">
    <source>
        <dbReference type="ARBA" id="ARBA00018547"/>
    </source>
</evidence>
<dbReference type="InterPro" id="IPR024738">
    <property type="entry name" value="Hfi1/Tada1"/>
</dbReference>
<evidence type="ECO:0000256" key="3">
    <source>
        <dbReference type="ARBA" id="ARBA00010314"/>
    </source>
</evidence>
<dbReference type="PANTHER" id="PTHR21277:SF5">
    <property type="entry name" value="TRANSCRIPTIONAL ADAPTER 1"/>
    <property type="match status" value="1"/>
</dbReference>
<evidence type="ECO:0000256" key="7">
    <source>
        <dbReference type="ARBA" id="ARBA00023242"/>
    </source>
</evidence>
<sequence>MTDKSEHIIRTKKELVCALGDKEKEYWTNMKAWFKQYLTKEEFDFEARKLLTKDHVHLHNKFLLAVITKCNISGSLGPSKDYSSLQVANKAKRNRKQHAIKRKFEHRWGTNQLVDTAQMKEDLRVQKKATWNLQQPIKMCSKSLQIPSVEEMSRFVSVISWELGLDDATDDAIALATDAVHIFIKNLLSAIFSKRSTYETYNHHFKYSMGCDAENPYLLQRKPVEVPTVRPTYEKAMQKDIEKVGRSFQNQCQYDKMPVNMFDLLYTLKTSPAIIASNTVFSQATQRVTAELWHPSEEELQQDRIFANIS</sequence>
<dbReference type="Pfam" id="PF12767">
    <property type="entry name" value="SAGA-Tad1"/>
    <property type="match status" value="1"/>
</dbReference>
<dbReference type="PANTHER" id="PTHR21277">
    <property type="entry name" value="TRANSCRIPTIONAL ADAPTER 1"/>
    <property type="match status" value="1"/>
</dbReference>
<dbReference type="EMBL" id="CAWYQH010000013">
    <property type="protein sequence ID" value="CAK8675238.1"/>
    <property type="molecule type" value="Genomic_DNA"/>
</dbReference>
<evidence type="ECO:0000256" key="5">
    <source>
        <dbReference type="ARBA" id="ARBA00023015"/>
    </source>
</evidence>
<comment type="caution">
    <text evidence="9">The sequence shown here is derived from an EMBL/GenBank/DDBJ whole genome shotgun (WGS) entry which is preliminary data.</text>
</comment>
<evidence type="ECO:0000256" key="8">
    <source>
        <dbReference type="ARBA" id="ARBA00029595"/>
    </source>
</evidence>
<comment type="function">
    <text evidence="1">Probably involved in transcriptional regulation.</text>
</comment>
<keyword evidence="7" id="KW-0539">Nucleus</keyword>
<evidence type="ECO:0000256" key="1">
    <source>
        <dbReference type="ARBA" id="ARBA00003228"/>
    </source>
</evidence>
<accession>A0ABP0F8X5</accession>